<organism evidence="3 4">
    <name type="scientific">Purpureocillium lilacinum</name>
    <name type="common">Paecilomyces lilacinus</name>
    <dbReference type="NCBI Taxonomy" id="33203"/>
    <lineage>
        <taxon>Eukaryota</taxon>
        <taxon>Fungi</taxon>
        <taxon>Dikarya</taxon>
        <taxon>Ascomycota</taxon>
        <taxon>Pezizomycotina</taxon>
        <taxon>Sordariomycetes</taxon>
        <taxon>Hypocreomycetidae</taxon>
        <taxon>Hypocreales</taxon>
        <taxon>Ophiocordycipitaceae</taxon>
        <taxon>Purpureocillium</taxon>
    </lineage>
</organism>
<feature type="transmembrane region" description="Helical" evidence="2">
    <location>
        <begin position="100"/>
        <end position="121"/>
    </location>
</feature>
<keyword evidence="2" id="KW-0472">Membrane</keyword>
<sequence length="361" mass="39216">MAESRCASFQDWINGRMPWQTESIPNSPAPSWSPPLVGSASRLTKLGFLRAPGASRSVRARLGAVVDVSPGPGSAMRVCCAQVCVPCDLRGRQQRRMEGLLLLLLLLLSRGCFVAAAPMPLASHVASNSTWLDHSATGRCEWPVDERPRHQQPPTEPYEVASRPAAPAQCDAASARRSLAWLVAWLAAWLPSRRLAARTNKQGQGIFRRHGPPPSQAIRAGGVASRDVVSLTGARHYEKTLAMECEADDGACMKRPLCTTMPPLPPTKTETREETRLCYVGGLALRHWALSTSYTCRLARRRLFSAWPVVHSGTTWTVEACQEPPVAPEPGATATDKAPQNTAETTLLVRTPSPKDDDVCC</sequence>
<comment type="caution">
    <text evidence="3">The sequence shown here is derived from an EMBL/GenBank/DDBJ whole genome shotgun (WGS) entry which is preliminary data.</text>
</comment>
<dbReference type="EMBL" id="JAWRVI010000010">
    <property type="protein sequence ID" value="KAK4091832.1"/>
    <property type="molecule type" value="Genomic_DNA"/>
</dbReference>
<evidence type="ECO:0000313" key="3">
    <source>
        <dbReference type="EMBL" id="KAK4091832.1"/>
    </source>
</evidence>
<keyword evidence="2" id="KW-1133">Transmembrane helix</keyword>
<accession>A0ABR0C6B4</accession>
<keyword evidence="2" id="KW-0812">Transmembrane</keyword>
<protein>
    <submittedName>
        <fullName evidence="3">Uncharacterized protein</fullName>
    </submittedName>
</protein>
<dbReference type="Proteomes" id="UP001287286">
    <property type="component" value="Unassembled WGS sequence"/>
</dbReference>
<evidence type="ECO:0000256" key="2">
    <source>
        <dbReference type="SAM" id="Phobius"/>
    </source>
</evidence>
<feature type="region of interest" description="Disordered" evidence="1">
    <location>
        <begin position="144"/>
        <end position="164"/>
    </location>
</feature>
<reference evidence="3 4" key="1">
    <citation type="journal article" date="2024" name="Microbiol. Resour. Announc.">
        <title>Genome annotations for the ascomycete fungi Trichoderma harzianum, Trichoderma aggressivum, and Purpureocillium lilacinum.</title>
        <authorList>
            <person name="Beijen E.P.W."/>
            <person name="Ohm R.A."/>
        </authorList>
    </citation>
    <scope>NUCLEOTIDE SEQUENCE [LARGE SCALE GENOMIC DNA]</scope>
    <source>
        <strain evidence="3 4">CBS 150709</strain>
    </source>
</reference>
<evidence type="ECO:0000313" key="4">
    <source>
        <dbReference type="Proteomes" id="UP001287286"/>
    </source>
</evidence>
<keyword evidence="4" id="KW-1185">Reference proteome</keyword>
<evidence type="ECO:0000256" key="1">
    <source>
        <dbReference type="SAM" id="MobiDB-lite"/>
    </source>
</evidence>
<gene>
    <name evidence="3" type="ORF">Purlil1_3671</name>
</gene>
<name>A0ABR0C6B4_PURLI</name>
<feature type="region of interest" description="Disordered" evidence="1">
    <location>
        <begin position="323"/>
        <end position="361"/>
    </location>
</feature>
<proteinExistence type="predicted"/>